<comment type="caution">
    <text evidence="2">The sequence shown here is derived from an EMBL/GenBank/DDBJ whole genome shotgun (WGS) entry which is preliminary data.</text>
</comment>
<dbReference type="EMBL" id="JAIRBM010000024">
    <property type="protein sequence ID" value="MBZ6078945.1"/>
    <property type="molecule type" value="Genomic_DNA"/>
</dbReference>
<accession>A0ABS7VV59</accession>
<keyword evidence="3" id="KW-1185">Reference proteome</keyword>
<keyword evidence="1" id="KW-0812">Transmembrane</keyword>
<protein>
    <recommendedName>
        <fullName evidence="4">DUF4134 domain-containing protein</fullName>
    </recommendedName>
</protein>
<dbReference type="RefSeq" id="WP_224315696.1">
    <property type="nucleotide sequence ID" value="NZ_JAIRBM010000024.1"/>
</dbReference>
<feature type="transmembrane region" description="Helical" evidence="1">
    <location>
        <begin position="97"/>
        <end position="120"/>
    </location>
</feature>
<evidence type="ECO:0000256" key="1">
    <source>
        <dbReference type="SAM" id="Phobius"/>
    </source>
</evidence>
<evidence type="ECO:0000313" key="2">
    <source>
        <dbReference type="EMBL" id="MBZ6078945.1"/>
    </source>
</evidence>
<keyword evidence="1" id="KW-1133">Transmembrane helix</keyword>
<dbReference type="Proteomes" id="UP000704176">
    <property type="component" value="Unassembled WGS sequence"/>
</dbReference>
<sequence>MRKYFFDLLLKGYIGIIVLIPYRAFAQVDVTAPLQQLQSARDKAKSSNLQVSQIKTGSESLFDIILIIAGVCGTALTGVSLYKLYQASQDEQSREHVGRSVAGIVIGAIITMLAVVVGLITTTATGGN</sequence>
<gene>
    <name evidence="2" type="ORF">K9B37_22050</name>
</gene>
<keyword evidence="1" id="KW-0472">Membrane</keyword>
<feature type="transmembrane region" description="Helical" evidence="1">
    <location>
        <begin position="64"/>
        <end position="85"/>
    </location>
</feature>
<name>A0ABS7VV59_9HYPH</name>
<organism evidence="2 3">
    <name type="scientific">Microvirga puerhi</name>
    <dbReference type="NCBI Taxonomy" id="2876078"/>
    <lineage>
        <taxon>Bacteria</taxon>
        <taxon>Pseudomonadati</taxon>
        <taxon>Pseudomonadota</taxon>
        <taxon>Alphaproteobacteria</taxon>
        <taxon>Hyphomicrobiales</taxon>
        <taxon>Methylobacteriaceae</taxon>
        <taxon>Microvirga</taxon>
    </lineage>
</organism>
<evidence type="ECO:0000313" key="3">
    <source>
        <dbReference type="Proteomes" id="UP000704176"/>
    </source>
</evidence>
<proteinExistence type="predicted"/>
<reference evidence="2 3" key="1">
    <citation type="submission" date="2021-09" db="EMBL/GenBank/DDBJ databases">
        <title>The complete genome sequence of a new microorganism.</title>
        <authorList>
            <person name="Zi Z."/>
        </authorList>
    </citation>
    <scope>NUCLEOTIDE SEQUENCE [LARGE SCALE GENOMIC DNA]</scope>
    <source>
        <strain evidence="2 3">WGZ8</strain>
    </source>
</reference>
<evidence type="ECO:0008006" key="4">
    <source>
        <dbReference type="Google" id="ProtNLM"/>
    </source>
</evidence>